<evidence type="ECO:0000256" key="1">
    <source>
        <dbReference type="SAM" id="Coils"/>
    </source>
</evidence>
<keyword evidence="1" id="KW-0175">Coiled coil</keyword>
<dbReference type="KEGG" id="buz:AYM40_01330"/>
<proteinExistence type="predicted"/>
<dbReference type="RefSeq" id="WP_007179483.1">
    <property type="nucleotide sequence ID" value="NZ_CP014578.1"/>
</dbReference>
<dbReference type="EMBL" id="CP014578">
    <property type="protein sequence ID" value="ANB71149.1"/>
    <property type="molecule type" value="Genomic_DNA"/>
</dbReference>
<reference evidence="2 3" key="1">
    <citation type="journal article" date="2016" name="Gene">
        <title>PacBio SMRT assembly of a complex multi-replicon genome reveals chlorocatechol degradative operon in a region of genome plasticity.</title>
        <authorList>
            <person name="Ricker N."/>
            <person name="Shen S.Y."/>
            <person name="Goordial J."/>
            <person name="Jin S."/>
            <person name="Fulthorpe R.R."/>
        </authorList>
    </citation>
    <scope>NUCLEOTIDE SEQUENCE [LARGE SCALE GENOMIC DNA]</scope>
    <source>
        <strain evidence="2 3">OLGA172</strain>
    </source>
</reference>
<organism evidence="2 3">
    <name type="scientific">Paraburkholderia phytofirmans OLGA172</name>
    <dbReference type="NCBI Taxonomy" id="1417228"/>
    <lineage>
        <taxon>Bacteria</taxon>
        <taxon>Pseudomonadati</taxon>
        <taxon>Pseudomonadota</taxon>
        <taxon>Betaproteobacteria</taxon>
        <taxon>Burkholderiales</taxon>
        <taxon>Burkholderiaceae</taxon>
        <taxon>Paraburkholderia</taxon>
    </lineage>
</organism>
<accession>A0A160FGF4</accession>
<dbReference type="OrthoDB" id="9151908at2"/>
<dbReference type="STRING" id="1804984.AYM40_01330"/>
<evidence type="ECO:0000313" key="3">
    <source>
        <dbReference type="Proteomes" id="UP000076852"/>
    </source>
</evidence>
<sequence>MARPSVIPQVLGRLEAYLNDREAEYLAQPVDSRSPTVPATPDGKVNVRAIAAAIGLKTTQEKYLYEREELSQLINLMAEGQGLAPIGSRLLQAAADKVLKERIVRQAQNAKLAEQAAVEAQAAQAELLEQLQALASENERLRAHNVRLQAQIDAMHAGVFIRVNE</sequence>
<evidence type="ECO:0000313" key="2">
    <source>
        <dbReference type="EMBL" id="ANB71149.1"/>
    </source>
</evidence>
<name>A0A160FGF4_9BURK</name>
<feature type="coiled-coil region" evidence="1">
    <location>
        <begin position="110"/>
        <end position="151"/>
    </location>
</feature>
<dbReference type="Proteomes" id="UP000076852">
    <property type="component" value="Chromosome 1"/>
</dbReference>
<dbReference type="AlphaFoldDB" id="A0A160FGF4"/>
<gene>
    <name evidence="2" type="ORF">AYM40_01330</name>
</gene>
<protein>
    <submittedName>
        <fullName evidence="2">Uncharacterized protein</fullName>
    </submittedName>
</protein>
<keyword evidence="3" id="KW-1185">Reference proteome</keyword>